<dbReference type="Proteomes" id="UP000289220">
    <property type="component" value="Unassembled WGS sequence"/>
</dbReference>
<dbReference type="RefSeq" id="WP_154725477.1">
    <property type="nucleotide sequence ID" value="NZ_UXHF01000006.1"/>
</dbReference>
<comment type="caution">
    <text evidence="1">The sequence shown here is derived from an EMBL/GenBank/DDBJ whole genome shotgun (WGS) entry which is preliminary data.</text>
</comment>
<protein>
    <submittedName>
        <fullName evidence="1">Uncharacterized protein</fullName>
    </submittedName>
</protein>
<sequence>MPETTPKTDAEKLAEAMALTIAGAELEKEARRPSAQAAADLLTGAEGLAFLDALKTAAAANVDDLTTPLGQRGGEGTKQMLERLVTQIEGASAGVVARLSTLQPSVPVPAPAQD</sequence>
<keyword evidence="2" id="KW-1185">Reference proteome</keyword>
<dbReference type="EMBL" id="UXHF01000006">
    <property type="protein sequence ID" value="VDC51446.1"/>
    <property type="molecule type" value="Genomic_DNA"/>
</dbReference>
<evidence type="ECO:0000313" key="1">
    <source>
        <dbReference type="EMBL" id="VDC51446.1"/>
    </source>
</evidence>
<gene>
    <name evidence="1" type="ORF">BREV_BREV_00515</name>
</gene>
<evidence type="ECO:0000313" key="2">
    <source>
        <dbReference type="Proteomes" id="UP000289220"/>
    </source>
</evidence>
<dbReference type="AlphaFoldDB" id="A0A7Z8Y6H6"/>
<proteinExistence type="predicted"/>
<name>A0A7Z8Y6H6_9CAUL</name>
<reference evidence="1 2" key="1">
    <citation type="submission" date="2018-11" db="EMBL/GenBank/DDBJ databases">
        <authorList>
            <person name="Peiro R."/>
            <person name="Begona"/>
            <person name="Cbmso G."/>
            <person name="Lopez M."/>
            <person name="Gonzalez S."/>
            <person name="Sacristan E."/>
            <person name="Castillo E."/>
        </authorList>
    </citation>
    <scope>NUCLEOTIDE SEQUENCE [LARGE SCALE GENOMIC DNA]</scope>
    <source>
        <strain evidence="1">Brev_genome</strain>
    </source>
</reference>
<organism evidence="1 2">
    <name type="scientific">Brevundimonas mediterranea</name>
    <dbReference type="NCBI Taxonomy" id="74329"/>
    <lineage>
        <taxon>Bacteria</taxon>
        <taxon>Pseudomonadati</taxon>
        <taxon>Pseudomonadota</taxon>
        <taxon>Alphaproteobacteria</taxon>
        <taxon>Caulobacterales</taxon>
        <taxon>Caulobacteraceae</taxon>
        <taxon>Brevundimonas</taxon>
    </lineage>
</organism>
<accession>A0A7Z8Y6H6</accession>